<protein>
    <submittedName>
        <fullName evidence="1">Uncharacterized protein</fullName>
    </submittedName>
</protein>
<sequence length="110" mass="12250">MVISEDTFQHALEHWEDFDITVVVDSGFSIGLKMEGVNHVDIIKVSCGSFISQVNWMMKGKIPNREGFKFSVARLDAIDLVVVHIGHTRANFPEPGPGAVTTIKLRLILM</sequence>
<dbReference type="AlphaFoldDB" id="A0A7M3W2V7"/>
<accession>A0A7M3W2V7</accession>
<evidence type="ECO:0000313" key="1">
    <source>
        <dbReference type="EMBL" id="BCL40408.1"/>
    </source>
</evidence>
<name>A0A7M3W2V7_STROR</name>
<proteinExistence type="predicted"/>
<dbReference type="EMBL" id="LC582223">
    <property type="protein sequence ID" value="BCL40408.1"/>
    <property type="molecule type" value="Genomic_DNA"/>
</dbReference>
<reference evidence="1" key="1">
    <citation type="submission" date="2020-09" db="EMBL/GenBank/DDBJ databases">
        <title>Two independent cases of invasive disease in adults caused by Streptococcus tigurinus expressing serotype 3 pneumococcal capsule.</title>
        <authorList>
            <person name="Chang B."/>
            <person name="Morita M."/>
            <person name="Ohnishi M."/>
        </authorList>
    </citation>
    <scope>NUCLEOTIDE SEQUENCE</scope>
    <source>
        <strain evidence="1">ASP0312</strain>
    </source>
</reference>
<organism evidence="1">
    <name type="scientific">Streptococcus oralis subsp. tigurinus</name>
    <dbReference type="NCBI Taxonomy" id="1077464"/>
    <lineage>
        <taxon>Bacteria</taxon>
        <taxon>Bacillati</taxon>
        <taxon>Bacillota</taxon>
        <taxon>Bacilli</taxon>
        <taxon>Lactobacillales</taxon>
        <taxon>Streptococcaceae</taxon>
        <taxon>Streptococcus</taxon>
    </lineage>
</organism>